<evidence type="ECO:0000256" key="2">
    <source>
        <dbReference type="ARBA" id="ARBA00023054"/>
    </source>
</evidence>
<feature type="domain" description="Multidrug resistance protein MdtA-like C-terminal permuted SH3" evidence="6">
    <location>
        <begin position="344"/>
        <end position="403"/>
    </location>
</feature>
<gene>
    <name evidence="7" type="ORF">CWATWH0003_5458</name>
</gene>
<dbReference type="PANTHER" id="PTHR30469:SF15">
    <property type="entry name" value="HLYD FAMILY OF SECRETION PROTEINS"/>
    <property type="match status" value="1"/>
</dbReference>
<comment type="caution">
    <text evidence="7">The sequence shown here is derived from an EMBL/GenBank/DDBJ whole genome shotgun (WGS) entry which is preliminary data.</text>
</comment>
<dbReference type="GO" id="GO:1990195">
    <property type="term" value="C:macrolide transmembrane transporter complex"/>
    <property type="evidence" value="ECO:0007669"/>
    <property type="project" value="InterPro"/>
</dbReference>
<dbReference type="AlphaFoldDB" id="G5JDG5"/>
<dbReference type="FunFam" id="2.40.30.170:FF:000010">
    <property type="entry name" value="Efflux RND transporter periplasmic adaptor subunit"/>
    <property type="match status" value="1"/>
</dbReference>
<comment type="similarity">
    <text evidence="1">Belongs to the membrane fusion protein (MFP) (TC 8.A.1) family.</text>
</comment>
<dbReference type="InterPro" id="IPR059052">
    <property type="entry name" value="HH_YbhG-like"/>
</dbReference>
<dbReference type="InterPro" id="IPR006143">
    <property type="entry name" value="RND_pump_MFP"/>
</dbReference>
<dbReference type="Gene3D" id="1.10.287.470">
    <property type="entry name" value="Helix hairpin bin"/>
    <property type="match status" value="2"/>
</dbReference>
<evidence type="ECO:0000313" key="8">
    <source>
        <dbReference type="Proteomes" id="UP000003477"/>
    </source>
</evidence>
<dbReference type="Proteomes" id="UP000003477">
    <property type="component" value="Unassembled WGS sequence"/>
</dbReference>
<feature type="coiled-coil region" evidence="3">
    <location>
        <begin position="93"/>
        <end position="146"/>
    </location>
</feature>
<reference evidence="7 8" key="1">
    <citation type="journal article" date="2011" name="Front. Microbiol.">
        <title>Two Strains of Crocosphaera watsonii with Highly Conserved Genomes are Distinguished by Strain-Specific Features.</title>
        <authorList>
            <person name="Bench S.R."/>
            <person name="Ilikchyan I.N."/>
            <person name="Tripp H.J."/>
            <person name="Zehr J.P."/>
        </authorList>
    </citation>
    <scope>NUCLEOTIDE SEQUENCE [LARGE SCALE GENOMIC DNA]</scope>
    <source>
        <strain evidence="7 8">WH 0003</strain>
    </source>
</reference>
<evidence type="ECO:0000313" key="7">
    <source>
        <dbReference type="EMBL" id="EHJ09785.1"/>
    </source>
</evidence>
<accession>G5JDG5</accession>
<evidence type="ECO:0000259" key="5">
    <source>
        <dbReference type="Pfam" id="PF25954"/>
    </source>
</evidence>
<dbReference type="GO" id="GO:0015562">
    <property type="term" value="F:efflux transmembrane transporter activity"/>
    <property type="evidence" value="ECO:0007669"/>
    <property type="project" value="TreeGrafter"/>
</dbReference>
<dbReference type="GO" id="GO:0030313">
    <property type="term" value="C:cell envelope"/>
    <property type="evidence" value="ECO:0007669"/>
    <property type="project" value="UniProtKB-SubCell"/>
</dbReference>
<dbReference type="GO" id="GO:0019898">
    <property type="term" value="C:extrinsic component of membrane"/>
    <property type="evidence" value="ECO:0007669"/>
    <property type="project" value="InterPro"/>
</dbReference>
<proteinExistence type="inferred from homology"/>
<dbReference type="EMBL" id="AESD01000847">
    <property type="protein sequence ID" value="EHJ09785.1"/>
    <property type="molecule type" value="Genomic_DNA"/>
</dbReference>
<dbReference type="SUPFAM" id="SSF111369">
    <property type="entry name" value="HlyD-like secretion proteins"/>
    <property type="match status" value="2"/>
</dbReference>
<name>G5JDG5_CROWT</name>
<evidence type="ECO:0000256" key="1">
    <source>
        <dbReference type="ARBA" id="ARBA00009477"/>
    </source>
</evidence>
<keyword evidence="2 3" id="KW-0175">Coiled coil</keyword>
<dbReference type="InterPro" id="IPR030190">
    <property type="entry name" value="MacA_alpha-hairpin_sf"/>
</dbReference>
<evidence type="ECO:0000259" key="6">
    <source>
        <dbReference type="Pfam" id="PF25967"/>
    </source>
</evidence>
<dbReference type="GO" id="GO:1990281">
    <property type="term" value="C:efflux pump complex"/>
    <property type="evidence" value="ECO:0007669"/>
    <property type="project" value="TreeGrafter"/>
</dbReference>
<feature type="coiled-coil region" evidence="3">
    <location>
        <begin position="178"/>
        <end position="228"/>
    </location>
</feature>
<dbReference type="Gene3D" id="2.40.50.100">
    <property type="match status" value="2"/>
</dbReference>
<dbReference type="Gene3D" id="2.40.420.20">
    <property type="match status" value="1"/>
</dbReference>
<sequence>MVSVSPETSSDSATLVLTETQGTAQRVTVGRVDVDFVNRTLKATGTVAAFESIPILSPANGLQIERIFVDEGDIVKPGQLLATLDNSVESAQLQQAQATIAQREARLAELRAGNRVEEIAQARASVQQIQAQITQAEADLALAQRRVERNRSLEVDGAITRDRLDELLNDAQIKQAILQQFKASFQEAQEQLSKLEAGPRKEVIAQAVAELAEAKAQYQINAARLKDTKIISPVGGKISQREARVGDITKSSQALFTIIENNRLELQVKIPETQLTLIRPGQTVKITSDADSNLKLQGKVREIEPIVDETSRQATVAVDLPRQTALKPGMFLSVDIVTNSSRTLTAPMNAVLPQTDGSYLVYLVQADNTVKAQVVEVGEILPNQRMEIVQGLKSGDRLVLKGAAYLKDGDPINY</sequence>
<dbReference type="GO" id="GO:1990961">
    <property type="term" value="P:xenobiotic detoxification by transmembrane export across the plasma membrane"/>
    <property type="evidence" value="ECO:0007669"/>
    <property type="project" value="InterPro"/>
</dbReference>
<evidence type="ECO:0000256" key="3">
    <source>
        <dbReference type="SAM" id="Coils"/>
    </source>
</evidence>
<dbReference type="InterPro" id="IPR058627">
    <property type="entry name" value="MdtA-like_C"/>
</dbReference>
<dbReference type="PATRIC" id="fig|423471.3.peg.5097"/>
<feature type="domain" description="YbhG-like alpha-helical hairpin" evidence="4">
    <location>
        <begin position="84"/>
        <end position="225"/>
    </location>
</feature>
<dbReference type="Gene3D" id="6.10.140.1990">
    <property type="match status" value="1"/>
</dbReference>
<dbReference type="Pfam" id="PF25954">
    <property type="entry name" value="Beta-barrel_RND_2"/>
    <property type="match status" value="1"/>
</dbReference>
<dbReference type="Pfam" id="PF25967">
    <property type="entry name" value="RND-MFP_C"/>
    <property type="match status" value="1"/>
</dbReference>
<dbReference type="PANTHER" id="PTHR30469">
    <property type="entry name" value="MULTIDRUG RESISTANCE PROTEIN MDTA"/>
    <property type="match status" value="1"/>
</dbReference>
<dbReference type="Gene3D" id="2.40.30.170">
    <property type="match status" value="1"/>
</dbReference>
<dbReference type="Pfam" id="PF25881">
    <property type="entry name" value="HH_YBHG"/>
    <property type="match status" value="1"/>
</dbReference>
<feature type="domain" description="CusB-like beta-barrel" evidence="5">
    <location>
        <begin position="266"/>
        <end position="338"/>
    </location>
</feature>
<organism evidence="7 8">
    <name type="scientific">Crocosphaera watsonii WH 0003</name>
    <dbReference type="NCBI Taxonomy" id="423471"/>
    <lineage>
        <taxon>Bacteria</taxon>
        <taxon>Bacillati</taxon>
        <taxon>Cyanobacteriota</taxon>
        <taxon>Cyanophyceae</taxon>
        <taxon>Oscillatoriophycideae</taxon>
        <taxon>Chroococcales</taxon>
        <taxon>Aphanothecaceae</taxon>
        <taxon>Crocosphaera</taxon>
    </lineage>
</organism>
<dbReference type="InterPro" id="IPR058792">
    <property type="entry name" value="Beta-barrel_RND_2"/>
</dbReference>
<evidence type="ECO:0000259" key="4">
    <source>
        <dbReference type="Pfam" id="PF25881"/>
    </source>
</evidence>
<dbReference type="NCBIfam" id="TIGR01730">
    <property type="entry name" value="RND_mfp"/>
    <property type="match status" value="1"/>
</dbReference>
<protein>
    <submittedName>
        <fullName evidence="7">Putative RND efflux membrane fusion protein</fullName>
    </submittedName>
</protein>